<evidence type="ECO:0000256" key="4">
    <source>
        <dbReference type="ARBA" id="ARBA00022857"/>
    </source>
</evidence>
<dbReference type="InterPro" id="IPR049552">
    <property type="entry name" value="PKS_DH_N"/>
</dbReference>
<accession>A0ABR2XI57</accession>
<evidence type="ECO:0008006" key="14">
    <source>
        <dbReference type="Google" id="ProtNLM"/>
    </source>
</evidence>
<feature type="active site" description="Proton donor; for dehydratase activity" evidence="8">
    <location>
        <position position="1123"/>
    </location>
</feature>
<feature type="region of interest" description="C-terminal hotdog fold" evidence="8">
    <location>
        <begin position="1055"/>
        <end position="1211"/>
    </location>
</feature>
<dbReference type="SUPFAM" id="SSF51735">
    <property type="entry name" value="NAD(P)-binding Rossmann-fold domains"/>
    <property type="match status" value="2"/>
</dbReference>
<dbReference type="Pfam" id="PF00109">
    <property type="entry name" value="ketoacyl-synt"/>
    <property type="match status" value="1"/>
</dbReference>
<dbReference type="SUPFAM" id="SSF47336">
    <property type="entry name" value="ACP-like"/>
    <property type="match status" value="1"/>
</dbReference>
<dbReference type="InterPro" id="IPR014030">
    <property type="entry name" value="Ketoacyl_synth_N"/>
</dbReference>
<dbReference type="InterPro" id="IPR013154">
    <property type="entry name" value="ADH-like_N"/>
</dbReference>
<dbReference type="SMART" id="SM00825">
    <property type="entry name" value="PKS_KS"/>
    <property type="match status" value="1"/>
</dbReference>
<dbReference type="SMART" id="SM00826">
    <property type="entry name" value="PKS_DH"/>
    <property type="match status" value="1"/>
</dbReference>
<dbReference type="Gene3D" id="3.40.47.10">
    <property type="match status" value="2"/>
</dbReference>
<dbReference type="Gene3D" id="3.40.366.10">
    <property type="entry name" value="Malonyl-Coenzyme A Acyl Carrier Protein, domain 2"/>
    <property type="match status" value="1"/>
</dbReference>
<feature type="domain" description="Ketosynthase family 3 (KS3)" evidence="10">
    <location>
        <begin position="106"/>
        <end position="401"/>
    </location>
</feature>
<dbReference type="InterPro" id="IPR020843">
    <property type="entry name" value="ER"/>
</dbReference>
<keyword evidence="1" id="KW-0596">Phosphopantetheine</keyword>
<dbReference type="PROSITE" id="PS52004">
    <property type="entry name" value="KS3_2"/>
    <property type="match status" value="1"/>
</dbReference>
<dbReference type="SUPFAM" id="SSF50129">
    <property type="entry name" value="GroES-like"/>
    <property type="match status" value="1"/>
</dbReference>
<dbReference type="InterPro" id="IPR011032">
    <property type="entry name" value="GroES-like_sf"/>
</dbReference>
<dbReference type="InterPro" id="IPR009081">
    <property type="entry name" value="PP-bd_ACP"/>
</dbReference>
<dbReference type="InterPro" id="IPR057326">
    <property type="entry name" value="KR_dom"/>
</dbReference>
<dbReference type="InterPro" id="IPR049551">
    <property type="entry name" value="PKS_DH_C"/>
</dbReference>
<dbReference type="InterPro" id="IPR014043">
    <property type="entry name" value="Acyl_transferase_dom"/>
</dbReference>
<dbReference type="PANTHER" id="PTHR43775">
    <property type="entry name" value="FATTY ACID SYNTHASE"/>
    <property type="match status" value="1"/>
</dbReference>
<evidence type="ECO:0000259" key="10">
    <source>
        <dbReference type="PROSITE" id="PS52004"/>
    </source>
</evidence>
<evidence type="ECO:0000256" key="6">
    <source>
        <dbReference type="ARBA" id="ARBA00023268"/>
    </source>
</evidence>
<reference evidence="12 13" key="1">
    <citation type="submission" date="2024-02" db="EMBL/GenBank/DDBJ databases">
        <title>First draft genome assembly of two strains of Seiridium cardinale.</title>
        <authorList>
            <person name="Emiliani G."/>
            <person name="Scali E."/>
        </authorList>
    </citation>
    <scope>NUCLEOTIDE SEQUENCE [LARGE SCALE GENOMIC DNA]</scope>
    <source>
        <strain evidence="12 13">BM-138-000479</strain>
    </source>
</reference>
<dbReference type="SUPFAM" id="SSF53901">
    <property type="entry name" value="Thiolase-like"/>
    <property type="match status" value="2"/>
</dbReference>
<evidence type="ECO:0000313" key="12">
    <source>
        <dbReference type="EMBL" id="KAK9773321.1"/>
    </source>
</evidence>
<dbReference type="InterPro" id="IPR042104">
    <property type="entry name" value="PKS_dehydratase_sf"/>
</dbReference>
<evidence type="ECO:0000256" key="2">
    <source>
        <dbReference type="ARBA" id="ARBA00022553"/>
    </source>
</evidence>
<keyword evidence="13" id="KW-1185">Reference proteome</keyword>
<dbReference type="InterPro" id="IPR036736">
    <property type="entry name" value="ACP-like_sf"/>
</dbReference>
<dbReference type="Gene3D" id="1.10.1200.10">
    <property type="entry name" value="ACP-like"/>
    <property type="match status" value="1"/>
</dbReference>
<dbReference type="InterPro" id="IPR016035">
    <property type="entry name" value="Acyl_Trfase/lysoPLipase"/>
</dbReference>
<dbReference type="Gene3D" id="3.40.50.720">
    <property type="entry name" value="NAD(P)-binding Rossmann-like Domain"/>
    <property type="match status" value="2"/>
</dbReference>
<keyword evidence="5" id="KW-0560">Oxidoreductase</keyword>
<evidence type="ECO:0000256" key="7">
    <source>
        <dbReference type="ARBA" id="ARBA00023315"/>
    </source>
</evidence>
<dbReference type="PANTHER" id="PTHR43775:SF50">
    <property type="entry name" value="HIGHLY REDUCING POLYKETIDE SYNTHASE SRDA"/>
    <property type="match status" value="1"/>
</dbReference>
<feature type="domain" description="PKS/mFAS DH" evidence="11">
    <location>
        <begin position="898"/>
        <end position="1211"/>
    </location>
</feature>
<dbReference type="Gene3D" id="3.10.129.110">
    <property type="entry name" value="Polyketide synthase dehydratase"/>
    <property type="match status" value="1"/>
</dbReference>
<dbReference type="InterPro" id="IPR049900">
    <property type="entry name" value="PKS_mFAS_DH"/>
</dbReference>
<dbReference type="Proteomes" id="UP001465668">
    <property type="component" value="Unassembled WGS sequence"/>
</dbReference>
<dbReference type="Pfam" id="PF21089">
    <property type="entry name" value="PKS_DH_N"/>
    <property type="match status" value="1"/>
</dbReference>
<dbReference type="PROSITE" id="PS50075">
    <property type="entry name" value="CARRIER"/>
    <property type="match status" value="1"/>
</dbReference>
<dbReference type="InterPro" id="IPR020806">
    <property type="entry name" value="PKS_PP-bd"/>
</dbReference>
<evidence type="ECO:0000259" key="9">
    <source>
        <dbReference type="PROSITE" id="PS50075"/>
    </source>
</evidence>
<dbReference type="CDD" id="cd05195">
    <property type="entry name" value="enoyl_red"/>
    <property type="match status" value="1"/>
</dbReference>
<feature type="domain" description="Carrier" evidence="9">
    <location>
        <begin position="2271"/>
        <end position="2350"/>
    </location>
</feature>
<dbReference type="SMART" id="SM00827">
    <property type="entry name" value="PKS_AT"/>
    <property type="match status" value="1"/>
</dbReference>
<dbReference type="InterPro" id="IPR016039">
    <property type="entry name" value="Thiolase-like"/>
</dbReference>
<evidence type="ECO:0000256" key="3">
    <source>
        <dbReference type="ARBA" id="ARBA00022679"/>
    </source>
</evidence>
<proteinExistence type="predicted"/>
<name>A0ABR2XI57_9PEZI</name>
<gene>
    <name evidence="12" type="ORF">SCAR479_10050</name>
</gene>
<feature type="region of interest" description="N-terminal hotdog fold" evidence="8">
    <location>
        <begin position="898"/>
        <end position="1043"/>
    </location>
</feature>
<dbReference type="CDD" id="cd00833">
    <property type="entry name" value="PKS"/>
    <property type="match status" value="1"/>
</dbReference>
<dbReference type="Pfam" id="PF13602">
    <property type="entry name" value="ADH_zinc_N_2"/>
    <property type="match status" value="1"/>
</dbReference>
<dbReference type="SMART" id="SM00822">
    <property type="entry name" value="PKS_KR"/>
    <property type="match status" value="1"/>
</dbReference>
<protein>
    <recommendedName>
        <fullName evidence="14">Polyketide synthase</fullName>
    </recommendedName>
</protein>
<evidence type="ECO:0000256" key="1">
    <source>
        <dbReference type="ARBA" id="ARBA00022450"/>
    </source>
</evidence>
<dbReference type="Pfam" id="PF14765">
    <property type="entry name" value="PS-DH"/>
    <property type="match status" value="1"/>
</dbReference>
<dbReference type="InterPro" id="IPR014031">
    <property type="entry name" value="Ketoacyl_synth_C"/>
</dbReference>
<sequence length="2359" mass="260471">MRLDHNHDFDQWPRIWWEQKTRALFVEHNSQHYWSNLIGKLRNLQGRRILSRSVASMMLPNLRPLDLPVDKDNEATAEFREPTNGVNGTLTKENGTSFHSAHGSDADPVCIVGLACRLPGGIDSPSHLWDFLAKKQSAHGTVPDLRFQIEGFYHPGNERAGAIGANGGYFLQRDVRLFDNGFFGINNLEATHMDPLQRQLLEVVYECLENAGTSMESVSGTKTGVYVGNFTTDYLAMQTKDPDYISRYNASGSGIMQPNPTYQEAVIRQAYKDADLNMDDTDYVECHGTGTSIGDPIEVDALAACFCPREGELLRIGSVKTNLGHSEAASGLTSLMKVALSFDNGYIPATVGIINLNPALKLEARRMKMVTDMDEWPRKLRRASVNSFGYGGANAHLILESLESFDNLALHKIQPTVEPSDRLFVLPLSAATPRALRSRVEQVTQLVKHSGPNVLPRLALTLTERRSHLKRREYLLVKSNMNEVAICEQVNRTDIAGSASGGPSQYAFVFTGQGAQYPGMGKELLKSDKTFSETMKRLDQVLQNLEAPYKPDWTLEQTILLSDTDEMNQPTRSQPVCTALQIGLVNILHNWGVTPKAVVGHSSGEIAAAYGAGLISEAQAITTAYLRGYALGQIPPTPGKEGAMLATALGYDAAEILIKNHGLGSKLSIGCVNSPESVTLTGPVEGIAKLEENIKSTGKFARRLKTGNRAYHSHSMHEIGPTYEELLSSEYASPGDSSRVIAKMYSSVGHRGEELKTFQEPINTATYWRENLEKPVQFHSALENLLGDGKFHVIEIGPHPALKGPVQQIRTDLNIDKNHLPYFPTLTRGIDATMCMKSLAGNLYIHGHELHWTNVNDLPHAKLDHVHDLAPYPWEHDQLLWHEPRASVELRNRQHARHELLGVRQVAGDDISWSWRNILRLKEIPWIRDHRLEDYTIFPAAGYLAVAIEALSQILNPKNDPKHHINSLFGFQLRNVSIDKALFLPDDLDASQEGTELHTTLSPQLLSTTLVSSVWYDFTISSWVSGHSTAHCVGEIRADPDEGFPGSVLIPDASKFEKTDPKQWYEKSNENGFGFKNSFRSLVSVGTDASRLRPKSSCSIKLVPPVATVPHSTQYPIHPITIDACIQAGIISGTCGHVRSMGAWLPVSISEARIRVPVGGVRDGDGDIQAESTKTGLSTRRMSSTLRDDEGKMLVNLIDLRLSSYTHTKDEPEDGSIGQHRHPCLRIKWRPDITRLNLATKEQLTDFVKDCLDEVQNGPESDGNDYLACFGVLLELAGHKNPALRVLEIGATDRARTDDLQRSLRVNSAFPLFRSWHFATLDEAVKLAGQNDFADQYDVILVPEQSTSQQFWAKSPEDVNILRGQNGIIITAPNTAISRTEYASNFQFFEILEKVLLTLAPEKTPDLDGKDILIVLHKPSTAVTEFANYLKEYMQRTFKVERVEAALIDSLDDHQISKNTVCVSMLEVEHAFLGTVSSEEMAHLRQITDAVSCLLWLTSADVLGSPDPDMALAAGLFRALRLEQPSLSCLVMDLGPCRTSLCDLQAVCERISGCLVSIGRSDDTEFALRNGLVHVSRFGPDEGLNSQFTRRMVLQGLKATREEPLGSASPVQLSMGQAGRTDSIHFAQVRDPTTSPPPGYIDVAIKAANLNAKDVSAMSDREETIGATTLLEFSGIITAVGPGVQDLEPGDRVVVMAPNHFRTVERVPSWTAHRLHPSEDAITMATLPFVYSTVLYALQDRAALRSGESVLIHSGASALGLALITIAQQCGAAIYATVGKQSERDYLVQNFGIPSSHIFSSHDETFVRELLTVTSGRGVNVIVNSLVGDLMYRSWECIARFGRFVDISRRELADVGRLNMHIFLRGATFTAFDLTELFYSEDNYHRDIWTRKLKEVIHLYRSGRIKAGPITTFDISNTSKAYRHFSNKERIGSVVISLENPDSRVHVAPSKYHTIFSPEKWYLLVGCLGGLGRSLSRWMRERGAKNFCFLSRTGCDKPSAQALVDRLRSTGATVTVARGDVSCFDDVVNAVSSCKPNQIGGVVQAAMQLQESLFTSMTSEAWHGTVQPKRTGTWNLHHALEGHDLDFFFMTSSMSGSVGTATESNYCAANSFLDAFARWRRSQGKPAVSVGLGMISEVGYLHENPDIEALLLRRGIQPLNEDEFLQVVDMALSGTGDAEPGAHQNLEESHILTGFEDFGIRKLMSKGFEVDFSVGEDSRLALLSTSVAAIKEEVTRAQSASKLGFNGTGPPWLGGLPLKVTKSFVAVADAPSLEEAVAQLVKKRLSNLILLPIDQIDTDAPFSQYGMDSMISSEFRTWFWNAFQVDVPSVDLMNPQKDMQTLVDFVCGKLNESPVKRVD</sequence>
<comment type="caution">
    <text evidence="12">The sequence shown here is derived from an EMBL/GenBank/DDBJ whole genome shotgun (WGS) entry which is preliminary data.</text>
</comment>
<dbReference type="InterPro" id="IPR050091">
    <property type="entry name" value="PKS_NRPS_Biosynth_Enz"/>
</dbReference>
<keyword evidence="4" id="KW-0521">NADP</keyword>
<keyword evidence="6" id="KW-0511">Multifunctional enzyme</keyword>
<evidence type="ECO:0000256" key="8">
    <source>
        <dbReference type="PROSITE-ProRule" id="PRU01363"/>
    </source>
</evidence>
<dbReference type="InterPro" id="IPR032821">
    <property type="entry name" value="PKS_assoc"/>
</dbReference>
<dbReference type="PROSITE" id="PS52019">
    <property type="entry name" value="PKS_MFAS_DH"/>
    <property type="match status" value="1"/>
</dbReference>
<feature type="active site" description="Proton acceptor; for dehydratase activity" evidence="8">
    <location>
        <position position="930"/>
    </location>
</feature>
<dbReference type="Pfam" id="PF00698">
    <property type="entry name" value="Acyl_transf_1"/>
    <property type="match status" value="1"/>
</dbReference>
<organism evidence="12 13">
    <name type="scientific">Seiridium cardinale</name>
    <dbReference type="NCBI Taxonomy" id="138064"/>
    <lineage>
        <taxon>Eukaryota</taxon>
        <taxon>Fungi</taxon>
        <taxon>Dikarya</taxon>
        <taxon>Ascomycota</taxon>
        <taxon>Pezizomycotina</taxon>
        <taxon>Sordariomycetes</taxon>
        <taxon>Xylariomycetidae</taxon>
        <taxon>Amphisphaeriales</taxon>
        <taxon>Sporocadaceae</taxon>
        <taxon>Seiridium</taxon>
    </lineage>
</organism>
<dbReference type="Pfam" id="PF08659">
    <property type="entry name" value="KR"/>
    <property type="match status" value="1"/>
</dbReference>
<dbReference type="SMART" id="SM00829">
    <property type="entry name" value="PKS_ER"/>
    <property type="match status" value="1"/>
</dbReference>
<keyword evidence="7" id="KW-0012">Acyltransferase</keyword>
<dbReference type="InterPro" id="IPR001227">
    <property type="entry name" value="Ac_transferase_dom_sf"/>
</dbReference>
<dbReference type="Pfam" id="PF02801">
    <property type="entry name" value="Ketoacyl-synt_C"/>
    <property type="match status" value="1"/>
</dbReference>
<keyword evidence="2" id="KW-0597">Phosphoprotein</keyword>
<dbReference type="EMBL" id="JARVKM010000052">
    <property type="protein sequence ID" value="KAK9773321.1"/>
    <property type="molecule type" value="Genomic_DNA"/>
</dbReference>
<dbReference type="Pfam" id="PF16197">
    <property type="entry name" value="KAsynt_C_assoc"/>
    <property type="match status" value="1"/>
</dbReference>
<dbReference type="Gene3D" id="3.90.180.10">
    <property type="entry name" value="Medium-chain alcohol dehydrogenases, catalytic domain"/>
    <property type="match status" value="1"/>
</dbReference>
<dbReference type="Pfam" id="PF08240">
    <property type="entry name" value="ADH_N"/>
    <property type="match status" value="1"/>
</dbReference>
<dbReference type="SMART" id="SM00823">
    <property type="entry name" value="PKS_PP"/>
    <property type="match status" value="1"/>
</dbReference>
<dbReference type="SUPFAM" id="SSF55048">
    <property type="entry name" value="Probable ACP-binding domain of malonyl-CoA ACP transacylase"/>
    <property type="match status" value="1"/>
</dbReference>
<dbReference type="InterPro" id="IPR020841">
    <property type="entry name" value="PKS_Beta-ketoAc_synthase_dom"/>
</dbReference>
<dbReference type="InterPro" id="IPR016036">
    <property type="entry name" value="Malonyl_transacylase_ACP-bd"/>
</dbReference>
<evidence type="ECO:0000259" key="11">
    <source>
        <dbReference type="PROSITE" id="PS52019"/>
    </source>
</evidence>
<dbReference type="InterPro" id="IPR036291">
    <property type="entry name" value="NAD(P)-bd_dom_sf"/>
</dbReference>
<dbReference type="InterPro" id="IPR020807">
    <property type="entry name" value="PKS_DH"/>
</dbReference>
<keyword evidence="3" id="KW-0808">Transferase</keyword>
<dbReference type="SUPFAM" id="SSF52151">
    <property type="entry name" value="FabD/lysophospholipase-like"/>
    <property type="match status" value="1"/>
</dbReference>
<dbReference type="InterPro" id="IPR013968">
    <property type="entry name" value="PKS_KR"/>
</dbReference>
<evidence type="ECO:0000256" key="5">
    <source>
        <dbReference type="ARBA" id="ARBA00023002"/>
    </source>
</evidence>
<dbReference type="Pfam" id="PF00550">
    <property type="entry name" value="PP-binding"/>
    <property type="match status" value="1"/>
</dbReference>
<evidence type="ECO:0000313" key="13">
    <source>
        <dbReference type="Proteomes" id="UP001465668"/>
    </source>
</evidence>